<name>A0A645FI34_9ZZZZ</name>
<sequence>MNLSRPSQLRAASLTADAQATLTIPYAEIRWSAANDGDGPTAFDWVDSVYYSLDNQFSLDDTPVTTRTNLAGLASGATYSWQTFMALPSDAKSGAFLVLGVDRDRALWDEDVANNFIAVPLRIAPFGTGHTWMSEPRFVKGRFQATLHGAEGLSVVLQASTNLVDWESLRTVTFPNDAVDIEDTKSQGTSSRFYRLIPLSELD</sequence>
<dbReference type="EMBL" id="VSSQ01060141">
    <property type="protein sequence ID" value="MPN13620.1"/>
    <property type="molecule type" value="Genomic_DNA"/>
</dbReference>
<organism evidence="1">
    <name type="scientific">bioreactor metagenome</name>
    <dbReference type="NCBI Taxonomy" id="1076179"/>
    <lineage>
        <taxon>unclassified sequences</taxon>
        <taxon>metagenomes</taxon>
        <taxon>ecological metagenomes</taxon>
    </lineage>
</organism>
<accession>A0A645FI34</accession>
<proteinExistence type="predicted"/>
<evidence type="ECO:0000313" key="1">
    <source>
        <dbReference type="EMBL" id="MPN13620.1"/>
    </source>
</evidence>
<comment type="caution">
    <text evidence="1">The sequence shown here is derived from an EMBL/GenBank/DDBJ whole genome shotgun (WGS) entry which is preliminary data.</text>
</comment>
<reference evidence="1" key="1">
    <citation type="submission" date="2019-08" db="EMBL/GenBank/DDBJ databases">
        <authorList>
            <person name="Kucharzyk K."/>
            <person name="Murdoch R.W."/>
            <person name="Higgins S."/>
            <person name="Loffler F."/>
        </authorList>
    </citation>
    <scope>NUCLEOTIDE SEQUENCE</scope>
</reference>
<gene>
    <name evidence="1" type="ORF">SDC9_160942</name>
</gene>
<protein>
    <submittedName>
        <fullName evidence="1">Uncharacterized protein</fullName>
    </submittedName>
</protein>
<dbReference type="AlphaFoldDB" id="A0A645FI34"/>